<dbReference type="AlphaFoldDB" id="A0A061DLE8"/>
<evidence type="ECO:0000313" key="2">
    <source>
        <dbReference type="EMBL" id="EOX90788.1"/>
    </source>
</evidence>
<sequence length="391" mass="42620">MSLPSFINSEEGLCIIREHKLHEKMIFLSQSQAPSSCRAIIFSFLVALCCHGNEAALVLPNNETVPAVLVFGDSIVDPGNNNNLNTIAKSNFPPYGRDFEGGPTGRFSNGKVPSDLIAEEFGVKELVPAYLDPSLQLEDLLTGVSFASGAAGYDPIAAKISNVLSTSDQLDLFEQYKTKIKSAVGEERAATIISKAIYIVVFGSNDVANIYFGTPIRRTHYDFNSYTDFTVSYASKFLQELYGLGARRIGVLGLPPIGCVPSQRTLGGGPNRDCYKGENQLASLYNAKLSGMIDSLRTSLNLPGTKLIFLDIYYPLLSLIQNAAKYGFEVTNKGCCGTGLIEASILCNPLSIPKSCPDASKYVFWDGYHPSDKAYKILVPIILNMHLNEFF</sequence>
<evidence type="ECO:0000256" key="1">
    <source>
        <dbReference type="ARBA" id="ARBA00008668"/>
    </source>
</evidence>
<gene>
    <name evidence="2" type="ORF">TCM_000160</name>
</gene>
<dbReference type="PANTHER" id="PTHR45642:SF95">
    <property type="entry name" value="GDSL-LIKE LIPASE_ACYLHYDROLASE FAMILY PROTEIN, EXPRESSED"/>
    <property type="match status" value="1"/>
</dbReference>
<dbReference type="PANTHER" id="PTHR45642">
    <property type="entry name" value="GDSL ESTERASE/LIPASE EXL3"/>
    <property type="match status" value="1"/>
</dbReference>
<dbReference type="Proteomes" id="UP000026915">
    <property type="component" value="Chromosome 1"/>
</dbReference>
<protein>
    <submittedName>
        <fullName evidence="2">Serine transhydroxymethyltransferase 1 isoform 2</fullName>
    </submittedName>
</protein>
<accession>A0A061DLE8</accession>
<dbReference type="CDD" id="cd01837">
    <property type="entry name" value="SGNH_plant_lipase_like"/>
    <property type="match status" value="1"/>
</dbReference>
<dbReference type="InterPro" id="IPR036514">
    <property type="entry name" value="SGNH_hydro_sf"/>
</dbReference>
<comment type="similarity">
    <text evidence="1">Belongs to the 'GDSL' lipolytic enzyme family.</text>
</comment>
<dbReference type="InterPro" id="IPR035669">
    <property type="entry name" value="SGNH_plant_lipase-like"/>
</dbReference>
<dbReference type="InterPro" id="IPR001087">
    <property type="entry name" value="GDSL"/>
</dbReference>
<dbReference type="Gene3D" id="3.40.50.1110">
    <property type="entry name" value="SGNH hydrolase"/>
    <property type="match status" value="1"/>
</dbReference>
<name>A0A061DLE8_THECC</name>
<reference evidence="2 3" key="1">
    <citation type="journal article" date="2013" name="Genome Biol.">
        <title>The genome sequence of the most widely cultivated cacao type and its use to identify candidate genes regulating pod color.</title>
        <authorList>
            <person name="Motamayor J.C."/>
            <person name="Mockaitis K."/>
            <person name="Schmutz J."/>
            <person name="Haiminen N."/>
            <person name="Iii D.L."/>
            <person name="Cornejo O."/>
            <person name="Findley S.D."/>
            <person name="Zheng P."/>
            <person name="Utro F."/>
            <person name="Royaert S."/>
            <person name="Saski C."/>
            <person name="Jenkins J."/>
            <person name="Podicheti R."/>
            <person name="Zhao M."/>
            <person name="Scheffler B.E."/>
            <person name="Stack J.C."/>
            <person name="Feltus F.A."/>
            <person name="Mustiga G.M."/>
            <person name="Amores F."/>
            <person name="Phillips W."/>
            <person name="Marelli J.P."/>
            <person name="May G.D."/>
            <person name="Shapiro H."/>
            <person name="Ma J."/>
            <person name="Bustamante C.D."/>
            <person name="Schnell R.J."/>
            <person name="Main D."/>
            <person name="Gilbert D."/>
            <person name="Parida L."/>
            <person name="Kuhn D.N."/>
        </authorList>
    </citation>
    <scope>NUCLEOTIDE SEQUENCE [LARGE SCALE GENOMIC DNA]</scope>
    <source>
        <strain evidence="3">cv. Matina 1-6</strain>
    </source>
</reference>
<dbReference type="InterPro" id="IPR050592">
    <property type="entry name" value="GDSL_lipolytic_enzyme"/>
</dbReference>
<keyword evidence="3" id="KW-1185">Reference proteome</keyword>
<dbReference type="SUPFAM" id="SSF52266">
    <property type="entry name" value="SGNH hydrolase"/>
    <property type="match status" value="1"/>
</dbReference>
<dbReference type="HOGENOM" id="CLU_015101_0_1_1"/>
<proteinExistence type="inferred from homology"/>
<evidence type="ECO:0000313" key="3">
    <source>
        <dbReference type="Proteomes" id="UP000026915"/>
    </source>
</evidence>
<dbReference type="FunFam" id="3.40.50.1110:FF:000003">
    <property type="entry name" value="GDSL esterase/lipase APG"/>
    <property type="match status" value="1"/>
</dbReference>
<dbReference type="Pfam" id="PF00657">
    <property type="entry name" value="Lipase_GDSL"/>
    <property type="match status" value="1"/>
</dbReference>
<organism evidence="2 3">
    <name type="scientific">Theobroma cacao</name>
    <name type="common">Cacao</name>
    <name type="synonym">Cocoa</name>
    <dbReference type="NCBI Taxonomy" id="3641"/>
    <lineage>
        <taxon>Eukaryota</taxon>
        <taxon>Viridiplantae</taxon>
        <taxon>Streptophyta</taxon>
        <taxon>Embryophyta</taxon>
        <taxon>Tracheophyta</taxon>
        <taxon>Spermatophyta</taxon>
        <taxon>Magnoliopsida</taxon>
        <taxon>eudicotyledons</taxon>
        <taxon>Gunneridae</taxon>
        <taxon>Pentapetalae</taxon>
        <taxon>rosids</taxon>
        <taxon>malvids</taxon>
        <taxon>Malvales</taxon>
        <taxon>Malvaceae</taxon>
        <taxon>Byttnerioideae</taxon>
        <taxon>Theobroma</taxon>
    </lineage>
</organism>
<dbReference type="Gramene" id="EOX90788">
    <property type="protein sequence ID" value="EOX90788"/>
    <property type="gene ID" value="TCM_000160"/>
</dbReference>
<dbReference type="EMBL" id="CM001879">
    <property type="protein sequence ID" value="EOX90788.1"/>
    <property type="molecule type" value="Genomic_DNA"/>
</dbReference>
<dbReference type="GO" id="GO:0016788">
    <property type="term" value="F:hydrolase activity, acting on ester bonds"/>
    <property type="evidence" value="ECO:0007669"/>
    <property type="project" value="InterPro"/>
</dbReference>